<evidence type="ECO:0008006" key="3">
    <source>
        <dbReference type="Google" id="ProtNLM"/>
    </source>
</evidence>
<keyword evidence="1" id="KW-0812">Transmembrane</keyword>
<feature type="transmembrane region" description="Helical" evidence="1">
    <location>
        <begin position="338"/>
        <end position="359"/>
    </location>
</feature>
<proteinExistence type="predicted"/>
<dbReference type="NCBIfam" id="TIGR01654">
    <property type="entry name" value="bact_immun_7tm"/>
    <property type="match status" value="1"/>
</dbReference>
<feature type="transmembrane region" description="Helical" evidence="1">
    <location>
        <begin position="295"/>
        <end position="318"/>
    </location>
</feature>
<dbReference type="PIRSF" id="PIRSF031601">
    <property type="entry name" value="UCP031601"/>
    <property type="match status" value="1"/>
</dbReference>
<dbReference type="Pfam" id="PF07242">
    <property type="entry name" value="DUF1430"/>
    <property type="match status" value="1"/>
</dbReference>
<evidence type="ECO:0000313" key="2">
    <source>
        <dbReference type="EMBL" id="KOO36872.1"/>
    </source>
</evidence>
<dbReference type="AlphaFoldDB" id="A0A0M0KE68"/>
<keyword evidence="1" id="KW-1133">Transmembrane helix</keyword>
<dbReference type="GeneID" id="87595835"/>
<dbReference type="RefSeq" id="WP_053432107.1">
    <property type="nucleotide sequence ID" value="NZ_CP040441.1"/>
</dbReference>
<dbReference type="InterPro" id="IPR006541">
    <property type="entry name" value="Bacteriocin_ass"/>
</dbReference>
<organism evidence="2">
    <name type="scientific">Halalkalibacterium halodurans</name>
    <name type="common">Bacillus halodurans</name>
    <dbReference type="NCBI Taxonomy" id="86665"/>
    <lineage>
        <taxon>Bacteria</taxon>
        <taxon>Bacillati</taxon>
        <taxon>Bacillota</taxon>
        <taxon>Bacilli</taxon>
        <taxon>Bacillales</taxon>
        <taxon>Bacillaceae</taxon>
        <taxon>Halalkalibacterium (ex Joshi et al. 2022)</taxon>
    </lineage>
</organism>
<feature type="transmembrane region" description="Helical" evidence="1">
    <location>
        <begin position="637"/>
        <end position="658"/>
    </location>
</feature>
<sequence>MKRLFLVFLAASFLFSAYVSYLLETDKEVHAWSAAAYADFAVTIPRIDLLGPDIVLSVLEEAATHHQVNLLRDVQLLGEGDKIALTTFALLTEKSPFLEAIPLRHGSRLTSEDTRDGDLILSSRRTKEDVEEIKGTIQTLSQTHTRTVRPLHQFPNYVSPYATYQVEQAGTVTKEQFSATLADLFNHYLEDYVEELEPLTVDDFAVQTEPSHVSTTFDPTFPKTLAWTLWGITGLMLMFYIMRNGKTVAIYSMHGFSLFKIWRRLIGNACGGFFAFYLLFLPLLAFALFGWQPRYLFATMVTGSWPFLLLLAISFLFVFYSSRSSLIESIKNNTKTKLFLIVSQVAKVVALVSVIVFLLQIADRLTIMEEVRNSMTDWAFGKDYGEFYPHSIGYDQEEMNQESGLWQTDISLTKSLYPVLNAVGALYIDAVLYEEEWLRMATEYSQEHIRSIRVNPNYLQAFPLVDENNKRIAIQEEETNRVLLVPEQYKDQKEDIIAYFKEDYAYWATMPEYQAESYSHLQEQTFDIIWLASSQEVFSFNLYVFPNEGNLIVDPIIQVLTENNSYPMERDFFRGSVGNDPLKVKLLDQNTAKTYEHYLPLLRDLQLDDNAKHLVTVNEQAQKDITEIQRALTLDTILFVLTATIALFMIVQSSHLLFAQHKKRFLLRRLFGHSLFRAYRNVLFWTLATWVVILGIALYRHSGTQYLAIVVLVLFLTEVVVTSVVLMRLEQKNKVSVLKGE</sequence>
<keyword evidence="1" id="KW-0472">Membrane</keyword>
<dbReference type="PATRIC" id="fig|136160.3.peg.4116"/>
<name>A0A0M0KE68_ALKHA</name>
<feature type="transmembrane region" description="Helical" evidence="1">
    <location>
        <begin position="678"/>
        <end position="699"/>
    </location>
</feature>
<feature type="transmembrane region" description="Helical" evidence="1">
    <location>
        <begin position="265"/>
        <end position="289"/>
    </location>
</feature>
<evidence type="ECO:0000256" key="1">
    <source>
        <dbReference type="SAM" id="Phobius"/>
    </source>
</evidence>
<feature type="transmembrane region" description="Helical" evidence="1">
    <location>
        <begin position="225"/>
        <end position="244"/>
    </location>
</feature>
<gene>
    <name evidence="2" type="ORF">AMD02_15870</name>
</gene>
<protein>
    <recommendedName>
        <fullName evidence="3">DUF1430 domain-containing protein</fullName>
    </recommendedName>
</protein>
<dbReference type="InterPro" id="IPR016976">
    <property type="entry name" value="UCP031601"/>
</dbReference>
<comment type="caution">
    <text evidence="2">The sequence shown here is derived from an EMBL/GenBank/DDBJ whole genome shotgun (WGS) entry which is preliminary data.</text>
</comment>
<accession>A0A0M0KE68</accession>
<reference evidence="2" key="1">
    <citation type="submission" date="2015-08" db="EMBL/GenBank/DDBJ databases">
        <title>Complete DNA Sequence of Pseudomonas syringae pv. actinidiae, the Causal Agent of Kiwifruit Canker Disease.</title>
        <authorList>
            <person name="Rikkerink E.H.A."/>
            <person name="Fineran P.C."/>
        </authorList>
    </citation>
    <scope>NUCLEOTIDE SEQUENCE</scope>
    <source>
        <strain evidence="2">DSM 13666</strain>
    </source>
</reference>
<feature type="transmembrane region" description="Helical" evidence="1">
    <location>
        <begin position="705"/>
        <end position="729"/>
    </location>
</feature>
<dbReference type="EMBL" id="LILD01000003">
    <property type="protein sequence ID" value="KOO36872.1"/>
    <property type="molecule type" value="Genomic_DNA"/>
</dbReference>